<evidence type="ECO:0000313" key="3">
    <source>
        <dbReference type="EMBL" id="XBO72696.1"/>
    </source>
</evidence>
<keyword evidence="1" id="KW-0479">Metal-binding</keyword>
<evidence type="ECO:0000256" key="1">
    <source>
        <dbReference type="ARBA" id="ARBA00022723"/>
    </source>
</evidence>
<dbReference type="RefSeq" id="WP_348827942.1">
    <property type="nucleotide sequence ID" value="NZ_CP098827.1"/>
</dbReference>
<protein>
    <submittedName>
        <fullName evidence="3">Cupin domain-containing protein</fullName>
    </submittedName>
</protein>
<dbReference type="GO" id="GO:0046872">
    <property type="term" value="F:metal ion binding"/>
    <property type="evidence" value="ECO:0007669"/>
    <property type="project" value="UniProtKB-KW"/>
</dbReference>
<dbReference type="InterPro" id="IPR014710">
    <property type="entry name" value="RmlC-like_jellyroll"/>
</dbReference>
<gene>
    <name evidence="3" type="ORF">NFG58_08340</name>
</gene>
<feature type="domain" description="Cupin type-2" evidence="2">
    <location>
        <begin position="44"/>
        <end position="116"/>
    </location>
</feature>
<dbReference type="SUPFAM" id="SSF51182">
    <property type="entry name" value="RmlC-like cupins"/>
    <property type="match status" value="1"/>
</dbReference>
<dbReference type="PANTHER" id="PTHR35848">
    <property type="entry name" value="OXALATE-BINDING PROTEIN"/>
    <property type="match status" value="1"/>
</dbReference>
<dbReference type="AlphaFoldDB" id="A0AAU7KM29"/>
<dbReference type="Pfam" id="PF07883">
    <property type="entry name" value="Cupin_2"/>
    <property type="match status" value="1"/>
</dbReference>
<dbReference type="EMBL" id="CP098827">
    <property type="protein sequence ID" value="XBO72696.1"/>
    <property type="molecule type" value="Genomic_DNA"/>
</dbReference>
<dbReference type="InterPro" id="IPR051610">
    <property type="entry name" value="GPI/OXD"/>
</dbReference>
<dbReference type="Gene3D" id="2.60.120.10">
    <property type="entry name" value="Jelly Rolls"/>
    <property type="match status" value="1"/>
</dbReference>
<dbReference type="PANTHER" id="PTHR35848:SF6">
    <property type="entry name" value="CUPIN TYPE-2 DOMAIN-CONTAINING PROTEIN"/>
    <property type="match status" value="1"/>
</dbReference>
<organism evidence="3">
    <name type="scientific">Halomonas sp. RT37</name>
    <dbReference type="NCBI Taxonomy" id="2950872"/>
    <lineage>
        <taxon>Bacteria</taxon>
        <taxon>Pseudomonadati</taxon>
        <taxon>Pseudomonadota</taxon>
        <taxon>Gammaproteobacteria</taxon>
        <taxon>Oceanospirillales</taxon>
        <taxon>Halomonadaceae</taxon>
        <taxon>Halomonas</taxon>
    </lineage>
</organism>
<accession>A0AAU7KM29</accession>
<reference evidence="3" key="1">
    <citation type="submission" date="2022-06" db="EMBL/GenBank/DDBJ databases">
        <title>A novel DMS-producing enzyme.</title>
        <authorList>
            <person name="Zhang Y."/>
        </authorList>
    </citation>
    <scope>NUCLEOTIDE SEQUENCE</scope>
    <source>
        <strain evidence="3">RT37</strain>
    </source>
</reference>
<name>A0AAU7KM29_9GAMM</name>
<evidence type="ECO:0000259" key="2">
    <source>
        <dbReference type="Pfam" id="PF07883"/>
    </source>
</evidence>
<dbReference type="InterPro" id="IPR011051">
    <property type="entry name" value="RmlC_Cupin_sf"/>
</dbReference>
<sequence>MRARILSLCHCPIPRQDHQHGDKVDAKIINLTPVLGMRDLGCRRVTLAPGCHAWPFHFHHNNDEMFIVLKGKGSVRLGEKRYPIVEGELIAAPAGDADCAHQIINDSDEPLTYLCISSMNAPDVMEYPDSGKFGVLAGSAPGGDKAERSFEHYGMRQDAVVYWQDED</sequence>
<dbReference type="CDD" id="cd02224">
    <property type="entry name" value="cupin_SPO2919-like"/>
    <property type="match status" value="1"/>
</dbReference>
<proteinExistence type="predicted"/>
<dbReference type="InterPro" id="IPR013096">
    <property type="entry name" value="Cupin_2"/>
</dbReference>